<keyword evidence="2" id="KW-1003">Cell membrane</keyword>
<evidence type="ECO:0000313" key="8">
    <source>
        <dbReference type="Proteomes" id="UP001386437"/>
    </source>
</evidence>
<evidence type="ECO:0000256" key="3">
    <source>
        <dbReference type="ARBA" id="ARBA00022692"/>
    </source>
</evidence>
<gene>
    <name evidence="7" type="ORF">H3V53_05970</name>
</gene>
<protein>
    <submittedName>
        <fullName evidence="7">Flippase-like domain-containing protein</fullName>
    </submittedName>
</protein>
<keyword evidence="4 6" id="KW-1133">Transmembrane helix</keyword>
<organism evidence="7 8">
    <name type="scientific">Paraburkholderia bengalensis</name>
    <dbReference type="NCBI Taxonomy" id="2747562"/>
    <lineage>
        <taxon>Bacteria</taxon>
        <taxon>Pseudomonadati</taxon>
        <taxon>Pseudomonadota</taxon>
        <taxon>Betaproteobacteria</taxon>
        <taxon>Burkholderiales</taxon>
        <taxon>Burkholderiaceae</taxon>
        <taxon>Paraburkholderia</taxon>
    </lineage>
</organism>
<dbReference type="EMBL" id="JACFYJ010000006">
    <property type="protein sequence ID" value="MEI5996762.1"/>
    <property type="molecule type" value="Genomic_DNA"/>
</dbReference>
<keyword evidence="8" id="KW-1185">Reference proteome</keyword>
<feature type="transmembrane region" description="Helical" evidence="6">
    <location>
        <begin position="36"/>
        <end position="61"/>
    </location>
</feature>
<proteinExistence type="predicted"/>
<dbReference type="NCBIfam" id="TIGR00374">
    <property type="entry name" value="flippase-like domain"/>
    <property type="match status" value="1"/>
</dbReference>
<evidence type="ECO:0000256" key="6">
    <source>
        <dbReference type="SAM" id="Phobius"/>
    </source>
</evidence>
<evidence type="ECO:0000256" key="2">
    <source>
        <dbReference type="ARBA" id="ARBA00022475"/>
    </source>
</evidence>
<keyword evidence="3 6" id="KW-0812">Transmembrane</keyword>
<accession>A0ABU8IME1</accession>
<feature type="transmembrane region" description="Helical" evidence="6">
    <location>
        <begin position="217"/>
        <end position="239"/>
    </location>
</feature>
<evidence type="ECO:0000256" key="1">
    <source>
        <dbReference type="ARBA" id="ARBA00004651"/>
    </source>
</evidence>
<dbReference type="Proteomes" id="UP001386437">
    <property type="component" value="Unassembled WGS sequence"/>
</dbReference>
<dbReference type="PANTHER" id="PTHR39087">
    <property type="entry name" value="UPF0104 MEMBRANE PROTEIN MJ1595"/>
    <property type="match status" value="1"/>
</dbReference>
<dbReference type="RefSeq" id="WP_336597167.1">
    <property type="nucleotide sequence ID" value="NZ_JACFYJ010000006.1"/>
</dbReference>
<feature type="transmembrane region" description="Helical" evidence="6">
    <location>
        <begin position="150"/>
        <end position="171"/>
    </location>
</feature>
<dbReference type="NCBIfam" id="TIGR03476">
    <property type="entry name" value="HpnL"/>
    <property type="match status" value="1"/>
</dbReference>
<keyword evidence="5 6" id="KW-0472">Membrane</keyword>
<sequence>MTRAAMILLTIGGALFVALLAWQGFGSVVSTLMAAGWGLAIVAAFHLLPLVLDAGAISVMFDRNQKEVTERDAIFARWIGESVNSLLPAGQIGGPVMMVRQLSQRGLRMRDAAAAITVSTTLQALAQIVFAMLGLLLFGASAAHGAMHDLQTAALIATGVLAAMICGFYMAQRRGLFGKALRVLSKVFGKRDWSALTTRADAVDVAVRELYDQRGKVAASFALSLAGWIVGTVEVWLALRFLGHPVGWIEALLLESLGQAIRGAAFAIPGSLGVQEGGYLLLAPLVGLPPEAALALSLVKRARELLLGLPGLLYLHFSERSWQRRRGGRLPAVD</sequence>
<dbReference type="InterPro" id="IPR022791">
    <property type="entry name" value="L-PG_synthase/AglD"/>
</dbReference>
<evidence type="ECO:0000256" key="4">
    <source>
        <dbReference type="ARBA" id="ARBA00022989"/>
    </source>
</evidence>
<evidence type="ECO:0000313" key="7">
    <source>
        <dbReference type="EMBL" id="MEI5996762.1"/>
    </source>
</evidence>
<feature type="transmembrane region" description="Helical" evidence="6">
    <location>
        <begin position="112"/>
        <end position="138"/>
    </location>
</feature>
<name>A0ABU8IME1_9BURK</name>
<evidence type="ECO:0000256" key="5">
    <source>
        <dbReference type="ARBA" id="ARBA00023136"/>
    </source>
</evidence>
<comment type="caution">
    <text evidence="7">The sequence shown here is derived from an EMBL/GenBank/DDBJ whole genome shotgun (WGS) entry which is preliminary data.</text>
</comment>
<dbReference type="Pfam" id="PF03706">
    <property type="entry name" value="LPG_synthase_TM"/>
    <property type="match status" value="1"/>
</dbReference>
<reference evidence="7 8" key="1">
    <citation type="journal article" date="2022" name="Arch. Microbiol.">
        <title>Paraburkholderia bengalensis sp. nov. isolated from roots of Oryza sativa, IR64.</title>
        <authorList>
            <person name="Nag P."/>
            <person name="Mondal N."/>
            <person name="Sarkar J."/>
            <person name="Das S."/>
        </authorList>
    </citation>
    <scope>NUCLEOTIDE SEQUENCE [LARGE SCALE GENOMIC DNA]</scope>
    <source>
        <strain evidence="7 8">IR64_4_BI</strain>
    </source>
</reference>
<dbReference type="PANTHER" id="PTHR39087:SF2">
    <property type="entry name" value="UPF0104 MEMBRANE PROTEIN MJ1595"/>
    <property type="match status" value="1"/>
</dbReference>
<comment type="subcellular location">
    <subcellularLocation>
        <location evidence="1">Cell membrane</location>
        <topology evidence="1">Multi-pass membrane protein</topology>
    </subcellularLocation>
</comment>